<dbReference type="EMBL" id="QDEB01107825">
    <property type="protein sequence ID" value="RZB84901.1"/>
    <property type="molecule type" value="Genomic_DNA"/>
</dbReference>
<keyword evidence="11 12" id="KW-0807">Transducer</keyword>
<feature type="transmembrane region" description="Helical" evidence="13">
    <location>
        <begin position="193"/>
        <end position="213"/>
    </location>
</feature>
<protein>
    <submittedName>
        <fullName evidence="15">7tm 1 domain containing protein</fullName>
    </submittedName>
</protein>
<evidence type="ECO:0000313" key="15">
    <source>
        <dbReference type="EMBL" id="RZB84901.1"/>
    </source>
</evidence>
<evidence type="ECO:0000256" key="11">
    <source>
        <dbReference type="ARBA" id="ARBA00023224"/>
    </source>
</evidence>
<evidence type="ECO:0000256" key="2">
    <source>
        <dbReference type="ARBA" id="ARBA00010663"/>
    </source>
</evidence>
<reference evidence="15 16" key="1">
    <citation type="submission" date="2017-03" db="EMBL/GenBank/DDBJ databases">
        <title>Genome of the blue death feigning beetle - Asbolus verrucosus.</title>
        <authorList>
            <person name="Rider S.D."/>
        </authorList>
    </citation>
    <scope>NUCLEOTIDE SEQUENCE [LARGE SCALE GENOMIC DNA]</scope>
    <source>
        <strain evidence="15">Butters</strain>
        <tissue evidence="15">Head and leg muscle</tissue>
    </source>
</reference>
<evidence type="ECO:0000256" key="13">
    <source>
        <dbReference type="SAM" id="Phobius"/>
    </source>
</evidence>
<name>A0A482VEJ1_ASBVE</name>
<keyword evidence="10" id="KW-0325">Glycoprotein</keyword>
<keyword evidence="8" id="KW-1015">Disulfide bond</keyword>
<dbReference type="Gene3D" id="1.20.1070.10">
    <property type="entry name" value="Rhodopsin 7-helix transmembrane proteins"/>
    <property type="match status" value="1"/>
</dbReference>
<keyword evidence="5 13" id="KW-1133">Transmembrane helix</keyword>
<evidence type="ECO:0000256" key="5">
    <source>
        <dbReference type="ARBA" id="ARBA00022989"/>
    </source>
</evidence>
<dbReference type="PRINTS" id="PR01565">
    <property type="entry name" value="NEUROMEDINUR"/>
</dbReference>
<dbReference type="PANTHER" id="PTHR24243:SF208">
    <property type="entry name" value="PYROKININ-1 RECEPTOR"/>
    <property type="match status" value="1"/>
</dbReference>
<dbReference type="PROSITE" id="PS50262">
    <property type="entry name" value="G_PROTEIN_RECEP_F1_2"/>
    <property type="match status" value="1"/>
</dbReference>
<keyword evidence="16" id="KW-1185">Reference proteome</keyword>
<feature type="transmembrane region" description="Helical" evidence="13">
    <location>
        <begin position="104"/>
        <end position="126"/>
    </location>
</feature>
<comment type="caution">
    <text evidence="15">The sequence shown here is derived from an EMBL/GenBank/DDBJ whole genome shotgun (WGS) entry which is preliminary data.</text>
</comment>
<dbReference type="Pfam" id="PF00001">
    <property type="entry name" value="7tm_1"/>
    <property type="match status" value="1"/>
</dbReference>
<dbReference type="PANTHER" id="PTHR24243">
    <property type="entry name" value="G-PROTEIN COUPLED RECEPTOR"/>
    <property type="match status" value="1"/>
</dbReference>
<accession>A0A482VEJ1</accession>
<keyword evidence="6 12" id="KW-0297">G-protein coupled receptor</keyword>
<dbReference type="Proteomes" id="UP000292052">
    <property type="component" value="Unassembled WGS sequence"/>
</dbReference>
<evidence type="ECO:0000313" key="16">
    <source>
        <dbReference type="Proteomes" id="UP000292052"/>
    </source>
</evidence>
<keyword evidence="9 12" id="KW-0675">Receptor</keyword>
<dbReference type="InterPro" id="IPR000276">
    <property type="entry name" value="GPCR_Rhodpsn"/>
</dbReference>
<keyword evidence="3" id="KW-1003">Cell membrane</keyword>
<evidence type="ECO:0000256" key="1">
    <source>
        <dbReference type="ARBA" id="ARBA00004651"/>
    </source>
</evidence>
<proteinExistence type="inferred from homology"/>
<dbReference type="SUPFAM" id="SSF81321">
    <property type="entry name" value="Family A G protein-coupled receptor-like"/>
    <property type="match status" value="1"/>
</dbReference>
<evidence type="ECO:0000256" key="8">
    <source>
        <dbReference type="ARBA" id="ARBA00023157"/>
    </source>
</evidence>
<dbReference type="PRINTS" id="PR00237">
    <property type="entry name" value="GPCRRHODOPSN"/>
</dbReference>
<evidence type="ECO:0000256" key="3">
    <source>
        <dbReference type="ARBA" id="ARBA00022475"/>
    </source>
</evidence>
<organism evidence="15 16">
    <name type="scientific">Asbolus verrucosus</name>
    <name type="common">Desert ironclad beetle</name>
    <dbReference type="NCBI Taxonomy" id="1661398"/>
    <lineage>
        <taxon>Eukaryota</taxon>
        <taxon>Metazoa</taxon>
        <taxon>Ecdysozoa</taxon>
        <taxon>Arthropoda</taxon>
        <taxon>Hexapoda</taxon>
        <taxon>Insecta</taxon>
        <taxon>Pterygota</taxon>
        <taxon>Neoptera</taxon>
        <taxon>Endopterygota</taxon>
        <taxon>Coleoptera</taxon>
        <taxon>Polyphaga</taxon>
        <taxon>Cucujiformia</taxon>
        <taxon>Tenebrionidae</taxon>
        <taxon>Pimeliinae</taxon>
        <taxon>Asbolus</taxon>
    </lineage>
</organism>
<evidence type="ECO:0000256" key="6">
    <source>
        <dbReference type="ARBA" id="ARBA00023040"/>
    </source>
</evidence>
<dbReference type="GO" id="GO:0001607">
    <property type="term" value="F:neuromedin U receptor activity"/>
    <property type="evidence" value="ECO:0007669"/>
    <property type="project" value="InterPro"/>
</dbReference>
<dbReference type="InterPro" id="IPR017452">
    <property type="entry name" value="GPCR_Rhodpsn_7TM"/>
</dbReference>
<comment type="similarity">
    <text evidence="2 12">Belongs to the G-protein coupled receptor 1 family.</text>
</comment>
<keyword evidence="4 12" id="KW-0812">Transmembrane</keyword>
<evidence type="ECO:0000256" key="4">
    <source>
        <dbReference type="ARBA" id="ARBA00022692"/>
    </source>
</evidence>
<gene>
    <name evidence="15" type="ORF">BDFB_005134</name>
</gene>
<evidence type="ECO:0000256" key="9">
    <source>
        <dbReference type="ARBA" id="ARBA00023170"/>
    </source>
</evidence>
<feature type="domain" description="G-protein coupled receptors family 1 profile" evidence="14">
    <location>
        <begin position="46"/>
        <end position="248"/>
    </location>
</feature>
<evidence type="ECO:0000256" key="7">
    <source>
        <dbReference type="ARBA" id="ARBA00023136"/>
    </source>
</evidence>
<dbReference type="PROSITE" id="PS00237">
    <property type="entry name" value="G_PROTEIN_RECEP_F1_1"/>
    <property type="match status" value="1"/>
</dbReference>
<keyword evidence="7 13" id="KW-0472">Membrane</keyword>
<feature type="transmembrane region" description="Helical" evidence="13">
    <location>
        <begin position="66"/>
        <end position="84"/>
    </location>
</feature>
<comment type="subcellular location">
    <subcellularLocation>
        <location evidence="1">Cell membrane</location>
        <topology evidence="1">Multi-pass membrane protein</topology>
    </subcellularLocation>
</comment>
<feature type="transmembrane region" description="Helical" evidence="13">
    <location>
        <begin position="26"/>
        <end position="54"/>
    </location>
</feature>
<feature type="transmembrane region" description="Helical" evidence="13">
    <location>
        <begin position="147"/>
        <end position="166"/>
    </location>
</feature>
<dbReference type="STRING" id="1661398.A0A482VEJ1"/>
<dbReference type="GO" id="GO:0005886">
    <property type="term" value="C:plasma membrane"/>
    <property type="evidence" value="ECO:0007669"/>
    <property type="project" value="UniProtKB-SubCell"/>
</dbReference>
<sequence length="281" mass="31679">MEAALSNASATFQCTEEMMGPKRDSFYIIVPIIIIYVVIFFTGTIGNISTCIVIARNKAMHTATNYYLFSLAISDLLLLISGLPQEIYLIYSRYPYVFGSTFCFLRGMFAETSANATVLTITAFTVERYLAICHPFLSHTMSKLSRVVKLVLVIWLVAVGLAVPQAMQFKIIGEPDCEMCSFEAPIIEHSFEVSTLLFFVLPMSLITVLYILIGQKLKTSNMMKKRSVHSNASARMQSKSSRKVVKMLGECLDGNPGLKKLRHRTGWQLKIIRLDGRFFRH</sequence>
<evidence type="ECO:0000256" key="12">
    <source>
        <dbReference type="RuleBase" id="RU000688"/>
    </source>
</evidence>
<dbReference type="InterPro" id="IPR005390">
    <property type="entry name" value="NeuromedU_rcpt"/>
</dbReference>
<dbReference type="AlphaFoldDB" id="A0A482VEJ1"/>
<dbReference type="OrthoDB" id="5950040at2759"/>
<evidence type="ECO:0000256" key="10">
    <source>
        <dbReference type="ARBA" id="ARBA00023180"/>
    </source>
</evidence>
<evidence type="ECO:0000259" key="14">
    <source>
        <dbReference type="PROSITE" id="PS50262"/>
    </source>
</evidence>